<dbReference type="EMBL" id="FTNO01000001">
    <property type="protein sequence ID" value="SIR11630.1"/>
    <property type="molecule type" value="Genomic_DNA"/>
</dbReference>
<keyword evidence="10" id="KW-1185">Reference proteome</keyword>
<evidence type="ECO:0000256" key="2">
    <source>
        <dbReference type="ARBA" id="ARBA00022448"/>
    </source>
</evidence>
<evidence type="ECO:0000256" key="6">
    <source>
        <dbReference type="SAM" id="Phobius"/>
    </source>
</evidence>
<keyword evidence="2" id="KW-0813">Transport</keyword>
<keyword evidence="5 6" id="KW-0472">Membrane</keyword>
<evidence type="ECO:0000313" key="9">
    <source>
        <dbReference type="EMBL" id="SIR11630.1"/>
    </source>
</evidence>
<dbReference type="SUPFAM" id="SSF160240">
    <property type="entry name" value="Cation efflux protein cytoplasmic domain-like"/>
    <property type="match status" value="1"/>
</dbReference>
<proteinExistence type="predicted"/>
<dbReference type="GO" id="GO:0016020">
    <property type="term" value="C:membrane"/>
    <property type="evidence" value="ECO:0007669"/>
    <property type="project" value="UniProtKB-SubCell"/>
</dbReference>
<evidence type="ECO:0000256" key="3">
    <source>
        <dbReference type="ARBA" id="ARBA00022692"/>
    </source>
</evidence>
<evidence type="ECO:0000259" key="8">
    <source>
        <dbReference type="Pfam" id="PF16916"/>
    </source>
</evidence>
<dbReference type="SUPFAM" id="SSF161111">
    <property type="entry name" value="Cation efflux protein transmembrane domain-like"/>
    <property type="match status" value="1"/>
</dbReference>
<dbReference type="InterPro" id="IPR002524">
    <property type="entry name" value="Cation_efflux"/>
</dbReference>
<dbReference type="RefSeq" id="WP_076429293.1">
    <property type="nucleotide sequence ID" value="NZ_FTNO01000001.1"/>
</dbReference>
<dbReference type="InterPro" id="IPR050291">
    <property type="entry name" value="CDF_Transporter"/>
</dbReference>
<dbReference type="AlphaFoldDB" id="A0A1N6YAM8"/>
<feature type="domain" description="Cation efflux protein cytoplasmic" evidence="8">
    <location>
        <begin position="210"/>
        <end position="285"/>
    </location>
</feature>
<keyword evidence="4 6" id="KW-1133">Transmembrane helix</keyword>
<dbReference type="Proteomes" id="UP000186914">
    <property type="component" value="Unassembled WGS sequence"/>
</dbReference>
<evidence type="ECO:0000256" key="4">
    <source>
        <dbReference type="ARBA" id="ARBA00022989"/>
    </source>
</evidence>
<reference evidence="10" key="1">
    <citation type="submission" date="2017-01" db="EMBL/GenBank/DDBJ databases">
        <authorList>
            <person name="Varghese N."/>
            <person name="Submissions S."/>
        </authorList>
    </citation>
    <scope>NUCLEOTIDE SEQUENCE [LARGE SCALE GENOMIC DNA]</scope>
    <source>
        <strain evidence="10">CGMCC 1.7737</strain>
    </source>
</reference>
<protein>
    <submittedName>
        <fullName evidence="9">Cation diffusion facilitator family transporter</fullName>
    </submittedName>
</protein>
<evidence type="ECO:0000259" key="7">
    <source>
        <dbReference type="Pfam" id="PF01545"/>
    </source>
</evidence>
<dbReference type="InterPro" id="IPR027469">
    <property type="entry name" value="Cation_efflux_TMD_sf"/>
</dbReference>
<dbReference type="Pfam" id="PF16916">
    <property type="entry name" value="ZT_dimer"/>
    <property type="match status" value="1"/>
</dbReference>
<dbReference type="Gene3D" id="3.30.70.1350">
    <property type="entry name" value="Cation efflux protein, cytoplasmic domain"/>
    <property type="match status" value="1"/>
</dbReference>
<gene>
    <name evidence="9" type="ORF">SAMN05421858_1483</name>
</gene>
<dbReference type="InterPro" id="IPR058533">
    <property type="entry name" value="Cation_efflux_TM"/>
</dbReference>
<keyword evidence="3 6" id="KW-0812">Transmembrane</keyword>
<feature type="transmembrane region" description="Helical" evidence="6">
    <location>
        <begin position="80"/>
        <end position="98"/>
    </location>
</feature>
<dbReference type="InterPro" id="IPR036837">
    <property type="entry name" value="Cation_efflux_CTD_sf"/>
</dbReference>
<accession>A0A1N6YAM8</accession>
<dbReference type="Pfam" id="PF01545">
    <property type="entry name" value="Cation_efflux"/>
    <property type="match status" value="1"/>
</dbReference>
<organism evidence="9 10">
    <name type="scientific">Haladaptatus litoreus</name>
    <dbReference type="NCBI Taxonomy" id="553468"/>
    <lineage>
        <taxon>Archaea</taxon>
        <taxon>Methanobacteriati</taxon>
        <taxon>Methanobacteriota</taxon>
        <taxon>Stenosarchaea group</taxon>
        <taxon>Halobacteria</taxon>
        <taxon>Halobacteriales</taxon>
        <taxon>Haladaptataceae</taxon>
        <taxon>Haladaptatus</taxon>
    </lineage>
</organism>
<dbReference type="OrthoDB" id="8907at2157"/>
<feature type="domain" description="Cation efflux protein transmembrane" evidence="7">
    <location>
        <begin position="13"/>
        <end position="205"/>
    </location>
</feature>
<dbReference type="PANTHER" id="PTHR43840">
    <property type="entry name" value="MITOCHONDRIAL METAL TRANSPORTER 1-RELATED"/>
    <property type="match status" value="1"/>
</dbReference>
<dbReference type="Gene3D" id="1.20.1510.10">
    <property type="entry name" value="Cation efflux protein transmembrane domain"/>
    <property type="match status" value="1"/>
</dbReference>
<dbReference type="GO" id="GO:0008324">
    <property type="term" value="F:monoatomic cation transmembrane transporter activity"/>
    <property type="evidence" value="ECO:0007669"/>
    <property type="project" value="InterPro"/>
</dbReference>
<sequence length="304" mass="33182">MADHRTEFLKASWVNVITNVLKIVVEGGLGLAFGSLALVADAAHSVADLLASAVVLIWGRLSFEGPDENHPHGHERVEPLTALFVGGMLVLLGLQLLVDAWQTIQSSPESHYSIYLVAALAFAFADRYFCYWYTKRVNREVQSPGLSALVADSRNDLYTTGAAVVGVAGMAGGFPILDPIAGGLVSLLVIHQGIEVARENVDYLIDSAAPEHVREELREEIRTHEDVHGVHDFTVYHAGTVYEVEFHAEVSADHSFIEAHDIETDLRNTLLSRDDVGDVHIHLDPAGMGEWKDADEKRVSSSAN</sequence>
<dbReference type="PANTHER" id="PTHR43840:SF15">
    <property type="entry name" value="MITOCHONDRIAL METAL TRANSPORTER 1-RELATED"/>
    <property type="match status" value="1"/>
</dbReference>
<dbReference type="NCBIfam" id="TIGR01297">
    <property type="entry name" value="CDF"/>
    <property type="match status" value="1"/>
</dbReference>
<comment type="subcellular location">
    <subcellularLocation>
        <location evidence="1">Membrane</location>
        <topology evidence="1">Multi-pass membrane protein</topology>
    </subcellularLocation>
</comment>
<evidence type="ECO:0000256" key="1">
    <source>
        <dbReference type="ARBA" id="ARBA00004141"/>
    </source>
</evidence>
<evidence type="ECO:0000313" key="10">
    <source>
        <dbReference type="Proteomes" id="UP000186914"/>
    </source>
</evidence>
<name>A0A1N6YAM8_9EURY</name>
<feature type="transmembrane region" description="Helical" evidence="6">
    <location>
        <begin position="110"/>
        <end position="129"/>
    </location>
</feature>
<dbReference type="InterPro" id="IPR027470">
    <property type="entry name" value="Cation_efflux_CTD"/>
</dbReference>
<evidence type="ECO:0000256" key="5">
    <source>
        <dbReference type="ARBA" id="ARBA00023136"/>
    </source>
</evidence>